<comment type="caution">
    <text evidence="1">The sequence shown here is derived from an EMBL/GenBank/DDBJ whole genome shotgun (WGS) entry which is preliminary data.</text>
</comment>
<dbReference type="EMBL" id="JARIHO010000007">
    <property type="protein sequence ID" value="KAJ7358132.1"/>
    <property type="molecule type" value="Genomic_DNA"/>
</dbReference>
<evidence type="ECO:0000313" key="1">
    <source>
        <dbReference type="EMBL" id="KAJ7358132.1"/>
    </source>
</evidence>
<keyword evidence="2" id="KW-1185">Reference proteome</keyword>
<organism evidence="1 2">
    <name type="scientific">Mycena albidolilacea</name>
    <dbReference type="NCBI Taxonomy" id="1033008"/>
    <lineage>
        <taxon>Eukaryota</taxon>
        <taxon>Fungi</taxon>
        <taxon>Dikarya</taxon>
        <taxon>Basidiomycota</taxon>
        <taxon>Agaricomycotina</taxon>
        <taxon>Agaricomycetes</taxon>
        <taxon>Agaricomycetidae</taxon>
        <taxon>Agaricales</taxon>
        <taxon>Marasmiineae</taxon>
        <taxon>Mycenaceae</taxon>
        <taxon>Mycena</taxon>
    </lineage>
</organism>
<dbReference type="Proteomes" id="UP001218218">
    <property type="component" value="Unassembled WGS sequence"/>
</dbReference>
<name>A0AAD7AGJ2_9AGAR</name>
<sequence length="78" mass="8598">MVGDTSSNFLRTHDRFRLTVSALPLSVVVAAVVETEYACPLPVNEIKITWTTLDLIFPIDHPVSTPPPGVNTFVETIF</sequence>
<evidence type="ECO:0000313" key="2">
    <source>
        <dbReference type="Proteomes" id="UP001218218"/>
    </source>
</evidence>
<reference evidence="1" key="1">
    <citation type="submission" date="2023-03" db="EMBL/GenBank/DDBJ databases">
        <title>Massive genome expansion in bonnet fungi (Mycena s.s.) driven by repeated elements and novel gene families across ecological guilds.</title>
        <authorList>
            <consortium name="Lawrence Berkeley National Laboratory"/>
            <person name="Harder C.B."/>
            <person name="Miyauchi S."/>
            <person name="Viragh M."/>
            <person name="Kuo A."/>
            <person name="Thoen E."/>
            <person name="Andreopoulos B."/>
            <person name="Lu D."/>
            <person name="Skrede I."/>
            <person name="Drula E."/>
            <person name="Henrissat B."/>
            <person name="Morin E."/>
            <person name="Kohler A."/>
            <person name="Barry K."/>
            <person name="LaButti K."/>
            <person name="Morin E."/>
            <person name="Salamov A."/>
            <person name="Lipzen A."/>
            <person name="Mereny Z."/>
            <person name="Hegedus B."/>
            <person name="Baldrian P."/>
            <person name="Stursova M."/>
            <person name="Weitz H."/>
            <person name="Taylor A."/>
            <person name="Grigoriev I.V."/>
            <person name="Nagy L.G."/>
            <person name="Martin F."/>
            <person name="Kauserud H."/>
        </authorList>
    </citation>
    <scope>NUCLEOTIDE SEQUENCE</scope>
    <source>
        <strain evidence="1">CBHHK002</strain>
    </source>
</reference>
<accession>A0AAD7AGJ2</accession>
<protein>
    <submittedName>
        <fullName evidence="1">Uncharacterized protein</fullName>
    </submittedName>
</protein>
<proteinExistence type="predicted"/>
<gene>
    <name evidence="1" type="ORF">DFH08DRAFT_953318</name>
</gene>
<dbReference type="AlphaFoldDB" id="A0AAD7AGJ2"/>